<dbReference type="AlphaFoldDB" id="A0A977L4U7"/>
<protein>
    <submittedName>
        <fullName evidence="2">DUF3747 domain-containing protein</fullName>
    </submittedName>
</protein>
<gene>
    <name evidence="2" type="ORF">KA717_02715</name>
</gene>
<accession>A0A977L4U7</accession>
<evidence type="ECO:0000256" key="1">
    <source>
        <dbReference type="SAM" id="MobiDB-lite"/>
    </source>
</evidence>
<dbReference type="Proteomes" id="UP001065613">
    <property type="component" value="Chromosome"/>
</dbReference>
<feature type="compositionally biased region" description="Low complexity" evidence="1">
    <location>
        <begin position="213"/>
        <end position="222"/>
    </location>
</feature>
<feature type="compositionally biased region" description="Low complexity" evidence="1">
    <location>
        <begin position="163"/>
        <end position="191"/>
    </location>
</feature>
<dbReference type="EMBL" id="CP073041">
    <property type="protein sequence ID" value="UXE64535.1"/>
    <property type="molecule type" value="Genomic_DNA"/>
</dbReference>
<sequence>MAKAGQFGETALDQTQVIAIARPYGEGKYDLLVIEQIPKKKQCWSESGSNPVMVTPLLLNFDFTGHCRRSTDSNGYSVRIDGTDYGLDYLLRVVPRGSELMLVGTPRNPKLPELIIGETQGLNAGFMKIILNPGWQFTKRTYNGKPLGHFYFSGSQANITITPSNSSSSSPPALSSPSSLSSPPSSSVEPVVPVPDQPINPIVPPVTPPPTPSSSLPAPTLNQPNTSLPPKKGIPSVDKFRQPY</sequence>
<organism evidence="2">
    <name type="scientific">Woronichinia naegeliana WA131</name>
    <dbReference type="NCBI Taxonomy" id="2824559"/>
    <lineage>
        <taxon>Bacteria</taxon>
        <taxon>Bacillati</taxon>
        <taxon>Cyanobacteriota</taxon>
        <taxon>Cyanophyceae</taxon>
        <taxon>Synechococcales</taxon>
        <taxon>Coelosphaeriaceae</taxon>
        <taxon>Woronichinia</taxon>
    </lineage>
</organism>
<dbReference type="Pfam" id="PF12565">
    <property type="entry name" value="DUF3747"/>
    <property type="match status" value="1"/>
</dbReference>
<proteinExistence type="predicted"/>
<dbReference type="KEGG" id="wna:KA717_02715"/>
<dbReference type="InterPro" id="IPR022222">
    <property type="entry name" value="DUF3747"/>
</dbReference>
<evidence type="ECO:0000313" key="2">
    <source>
        <dbReference type="EMBL" id="UXE64535.1"/>
    </source>
</evidence>
<reference evidence="2" key="1">
    <citation type="submission" date="2021-04" db="EMBL/GenBank/DDBJ databases">
        <title>Genome sequence of Woronichinia naegeliana from Washington state freshwater lake bloom.</title>
        <authorList>
            <person name="Dreher T.W."/>
        </authorList>
    </citation>
    <scope>NUCLEOTIDE SEQUENCE</scope>
    <source>
        <strain evidence="2">WA131</strain>
    </source>
</reference>
<feature type="region of interest" description="Disordered" evidence="1">
    <location>
        <begin position="162"/>
        <end position="244"/>
    </location>
</feature>
<feature type="compositionally biased region" description="Pro residues" evidence="1">
    <location>
        <begin position="192"/>
        <end position="212"/>
    </location>
</feature>
<name>A0A977L4U7_9CYAN</name>